<sequence length="205" mass="23214">MATQPPTLHKRRKTKRRSENINMEAHRTASSTSHSSFRRDCCAVVYNKLGWPRCGENAGRICTHAPWNAWIQVAVPSSILEREKARREASMTFNGMASMIIATHHKSVACTVGSTMFNRVEQEDISGCGIAHIQLRVGSSETRRKEVAITPRRPPVQSVAGWRDCDRRQILCKWSTAQRSRQRELACPRVGHGLKVTCIDQSWFD</sequence>
<dbReference type="RefSeq" id="XP_008877708.1">
    <property type="nucleotide sequence ID" value="XM_008879486.1"/>
</dbReference>
<reference evidence="2" key="1">
    <citation type="submission" date="2013-12" db="EMBL/GenBank/DDBJ databases">
        <title>The Genome Sequence of Aphanomyces invadans NJM9701.</title>
        <authorList>
            <consortium name="The Broad Institute Genomics Platform"/>
            <person name="Russ C."/>
            <person name="Tyler B."/>
            <person name="van West P."/>
            <person name="Dieguez-Uribeondo J."/>
            <person name="Young S.K."/>
            <person name="Zeng Q."/>
            <person name="Gargeya S."/>
            <person name="Fitzgerald M."/>
            <person name="Abouelleil A."/>
            <person name="Alvarado L."/>
            <person name="Chapman S.B."/>
            <person name="Gainer-Dewar J."/>
            <person name="Goldberg J."/>
            <person name="Griggs A."/>
            <person name="Gujja S."/>
            <person name="Hansen M."/>
            <person name="Howarth C."/>
            <person name="Imamovic A."/>
            <person name="Ireland A."/>
            <person name="Larimer J."/>
            <person name="McCowan C."/>
            <person name="Murphy C."/>
            <person name="Pearson M."/>
            <person name="Poon T.W."/>
            <person name="Priest M."/>
            <person name="Roberts A."/>
            <person name="Saif S."/>
            <person name="Shea T."/>
            <person name="Sykes S."/>
            <person name="Wortman J."/>
            <person name="Nusbaum C."/>
            <person name="Birren B."/>
        </authorList>
    </citation>
    <scope>NUCLEOTIDE SEQUENCE [LARGE SCALE GENOMIC DNA]</scope>
    <source>
        <strain evidence="2">NJM9701</strain>
    </source>
</reference>
<protein>
    <submittedName>
        <fullName evidence="2">Uncharacterized protein</fullName>
    </submittedName>
</protein>
<accession>A0A024TJX7</accession>
<dbReference type="VEuPathDB" id="FungiDB:H310_12434"/>
<organism evidence="2">
    <name type="scientific">Aphanomyces invadans</name>
    <dbReference type="NCBI Taxonomy" id="157072"/>
    <lineage>
        <taxon>Eukaryota</taxon>
        <taxon>Sar</taxon>
        <taxon>Stramenopiles</taxon>
        <taxon>Oomycota</taxon>
        <taxon>Saprolegniomycetes</taxon>
        <taxon>Saprolegniales</taxon>
        <taxon>Verrucalvaceae</taxon>
        <taxon>Aphanomyces</taxon>
    </lineage>
</organism>
<name>A0A024TJX7_9STRA</name>
<dbReference type="AlphaFoldDB" id="A0A024TJX7"/>
<proteinExistence type="predicted"/>
<gene>
    <name evidence="2" type="ORF">H310_12434</name>
</gene>
<evidence type="ECO:0000256" key="1">
    <source>
        <dbReference type="SAM" id="MobiDB-lite"/>
    </source>
</evidence>
<feature type="region of interest" description="Disordered" evidence="1">
    <location>
        <begin position="1"/>
        <end position="31"/>
    </location>
</feature>
<dbReference type="EMBL" id="KI913990">
    <property type="protein sequence ID" value="ETV93667.1"/>
    <property type="molecule type" value="Genomic_DNA"/>
</dbReference>
<evidence type="ECO:0000313" key="2">
    <source>
        <dbReference type="EMBL" id="ETV93667.1"/>
    </source>
</evidence>
<dbReference type="GeneID" id="20089484"/>